<evidence type="ECO:0000256" key="1">
    <source>
        <dbReference type="SAM" id="SignalP"/>
    </source>
</evidence>
<protein>
    <submittedName>
        <fullName evidence="3">DUF4136 domain-containing protein</fullName>
    </submittedName>
</protein>
<sequence>MKRLIHFSSVAVLLVVCAACSTLSVSTDFNPAYDFTNLKTYAWLDDGSVPSNDARINNDLIVERVRKAVERELTAKGYAKTEAASADFMVSWLGAINKKLQIETIDHFYSPYGYGPLYHDPYWGGGMRTTTAREYEEGTLVVDILDHKQRKLIWRSTGKDRIGSNNDPETVTQNINDAIRIIMKDFPAVMQ</sequence>
<name>A0ABS3AV27_9BACT</name>
<gene>
    <name evidence="3" type="ORF">JYU06_03815</name>
</gene>
<evidence type="ECO:0000313" key="3">
    <source>
        <dbReference type="EMBL" id="MBN4068633.1"/>
    </source>
</evidence>
<keyword evidence="4" id="KW-1185">Reference proteome</keyword>
<dbReference type="Pfam" id="PF13590">
    <property type="entry name" value="DUF4136"/>
    <property type="match status" value="1"/>
</dbReference>
<comment type="caution">
    <text evidence="3">The sequence shown here is derived from an EMBL/GenBank/DDBJ whole genome shotgun (WGS) entry which is preliminary data.</text>
</comment>
<dbReference type="InterPro" id="IPR025411">
    <property type="entry name" value="DUF4136"/>
</dbReference>
<evidence type="ECO:0000259" key="2">
    <source>
        <dbReference type="Pfam" id="PF13590"/>
    </source>
</evidence>
<feature type="domain" description="DUF4136" evidence="2">
    <location>
        <begin position="25"/>
        <end position="187"/>
    </location>
</feature>
<accession>A0ABS3AV27</accession>
<keyword evidence="1" id="KW-0732">Signal</keyword>
<reference evidence="3 4" key="1">
    <citation type="submission" date="2021-02" db="EMBL/GenBank/DDBJ databases">
        <title>Activity-based single-cell genomes from oceanic crustal fluid captures similar information to metagenomic and metatranscriptomic surveys with orders of magnitude less sampling.</title>
        <authorList>
            <person name="D'Angelo T.S."/>
            <person name="Orcutt B.N."/>
        </authorList>
    </citation>
    <scope>NUCLEOTIDE SEQUENCE [LARGE SCALE GENOMIC DNA]</scope>
    <source>
        <strain evidence="3">AH-315-G02</strain>
    </source>
</reference>
<dbReference type="Gene3D" id="3.30.160.670">
    <property type="match status" value="1"/>
</dbReference>
<dbReference type="Proteomes" id="UP000717534">
    <property type="component" value="Unassembled WGS sequence"/>
</dbReference>
<feature type="chain" id="PRO_5046266959" evidence="1">
    <location>
        <begin position="19"/>
        <end position="191"/>
    </location>
</feature>
<evidence type="ECO:0000313" key="4">
    <source>
        <dbReference type="Proteomes" id="UP000717534"/>
    </source>
</evidence>
<feature type="signal peptide" evidence="1">
    <location>
        <begin position="1"/>
        <end position="18"/>
    </location>
</feature>
<organism evidence="3 4">
    <name type="scientific">Desulfotalea psychrophila</name>
    <dbReference type="NCBI Taxonomy" id="84980"/>
    <lineage>
        <taxon>Bacteria</taxon>
        <taxon>Pseudomonadati</taxon>
        <taxon>Thermodesulfobacteriota</taxon>
        <taxon>Desulfobulbia</taxon>
        <taxon>Desulfobulbales</taxon>
        <taxon>Desulfocapsaceae</taxon>
        <taxon>Desulfotalea</taxon>
    </lineage>
</organism>
<dbReference type="EMBL" id="JAFITO010000032">
    <property type="protein sequence ID" value="MBN4068633.1"/>
    <property type="molecule type" value="Genomic_DNA"/>
</dbReference>
<proteinExistence type="predicted"/>